<dbReference type="EMBL" id="GL447415">
    <property type="protein sequence ID" value="EFN86466.1"/>
    <property type="molecule type" value="Genomic_DNA"/>
</dbReference>
<accession>E2BCW6</accession>
<proteinExistence type="predicted"/>
<gene>
    <name evidence="2" type="ORF">EAI_10249</name>
</gene>
<reference evidence="2 3" key="1">
    <citation type="journal article" date="2010" name="Science">
        <title>Genomic comparison of the ants Camponotus floridanus and Harpegnathos saltator.</title>
        <authorList>
            <person name="Bonasio R."/>
            <person name="Zhang G."/>
            <person name="Ye C."/>
            <person name="Mutti N.S."/>
            <person name="Fang X."/>
            <person name="Qin N."/>
            <person name="Donahue G."/>
            <person name="Yang P."/>
            <person name="Li Q."/>
            <person name="Li C."/>
            <person name="Zhang P."/>
            <person name="Huang Z."/>
            <person name="Berger S.L."/>
            <person name="Reinberg D."/>
            <person name="Wang J."/>
            <person name="Liebig J."/>
        </authorList>
    </citation>
    <scope>NUCLEOTIDE SEQUENCE [LARGE SCALE GENOMIC DNA]</scope>
    <source>
        <strain evidence="2 3">R22 G/1</strain>
    </source>
</reference>
<keyword evidence="3" id="KW-1185">Reference proteome</keyword>
<name>E2BCW6_HARSA</name>
<dbReference type="Proteomes" id="UP000008237">
    <property type="component" value="Unassembled WGS sequence"/>
</dbReference>
<evidence type="ECO:0000313" key="2">
    <source>
        <dbReference type="EMBL" id="EFN86466.1"/>
    </source>
</evidence>
<evidence type="ECO:0000313" key="3">
    <source>
        <dbReference type="Proteomes" id="UP000008237"/>
    </source>
</evidence>
<feature type="compositionally biased region" description="Basic and acidic residues" evidence="1">
    <location>
        <begin position="50"/>
        <end position="62"/>
    </location>
</feature>
<dbReference type="OrthoDB" id="6512771at2759"/>
<feature type="compositionally biased region" description="Basic and acidic residues" evidence="1">
    <location>
        <begin position="20"/>
        <end position="38"/>
    </location>
</feature>
<dbReference type="InParanoid" id="E2BCW6"/>
<sequence length="154" mass="17328">MPGSIRPASANCAAAIEHLKEASRQRIKEKRTKKEEEKKKKKKKKKKARSKEDNAARRKATDECAVEDYSQRRRLSTPSGSPSPPRPTRLSRSTGTLTREEESFCESSNTLTRDNQGQEAERKGWFKSLSRKNKSNAACSKTPLLVTPCVTYAT</sequence>
<protein>
    <submittedName>
        <fullName evidence="2">Uncharacterized protein</fullName>
    </submittedName>
</protein>
<evidence type="ECO:0000256" key="1">
    <source>
        <dbReference type="SAM" id="MobiDB-lite"/>
    </source>
</evidence>
<feature type="compositionally biased region" description="Low complexity" evidence="1">
    <location>
        <begin position="88"/>
        <end position="97"/>
    </location>
</feature>
<feature type="region of interest" description="Disordered" evidence="1">
    <location>
        <begin position="20"/>
        <end position="137"/>
    </location>
</feature>
<feature type="compositionally biased region" description="Basic residues" evidence="1">
    <location>
        <begin position="39"/>
        <end position="49"/>
    </location>
</feature>
<dbReference type="AlphaFoldDB" id="E2BCW6"/>
<feature type="compositionally biased region" description="Polar residues" evidence="1">
    <location>
        <begin position="105"/>
        <end position="118"/>
    </location>
</feature>
<organism evidence="3">
    <name type="scientific">Harpegnathos saltator</name>
    <name type="common">Jerdon's jumping ant</name>
    <dbReference type="NCBI Taxonomy" id="610380"/>
    <lineage>
        <taxon>Eukaryota</taxon>
        <taxon>Metazoa</taxon>
        <taxon>Ecdysozoa</taxon>
        <taxon>Arthropoda</taxon>
        <taxon>Hexapoda</taxon>
        <taxon>Insecta</taxon>
        <taxon>Pterygota</taxon>
        <taxon>Neoptera</taxon>
        <taxon>Endopterygota</taxon>
        <taxon>Hymenoptera</taxon>
        <taxon>Apocrita</taxon>
        <taxon>Aculeata</taxon>
        <taxon>Formicoidea</taxon>
        <taxon>Formicidae</taxon>
        <taxon>Ponerinae</taxon>
        <taxon>Ponerini</taxon>
        <taxon>Harpegnathos</taxon>
    </lineage>
</organism>